<proteinExistence type="predicted"/>
<sequence>DEIGFLHPSQFASLDEDTSSSSPTLAPPVRLADGNIVTSFQFSLNKSCSSGGFRRWVFKILGEKCQNLQDIIREESDLVEKIAEEELEWNELLLTRYIGREICCCIEKPSVESSSRCLILSFVHFPFLQFFLPPQSKHEGIINGVKDLKPILLKTCSGKNICWESLLN</sequence>
<feature type="non-terminal residue" evidence="1">
    <location>
        <position position="1"/>
    </location>
</feature>
<dbReference type="Proteomes" id="UP000287651">
    <property type="component" value="Unassembled WGS sequence"/>
</dbReference>
<accession>A0A427B808</accession>
<name>A0A427B808_ENSVE</name>
<reference evidence="1 2" key="1">
    <citation type="journal article" date="2014" name="Agronomy (Basel)">
        <title>A Draft Genome Sequence for Ensete ventricosum, the Drought-Tolerant Tree Against Hunger.</title>
        <authorList>
            <person name="Harrison J."/>
            <person name="Moore K.A."/>
            <person name="Paszkiewicz K."/>
            <person name="Jones T."/>
            <person name="Grant M."/>
            <person name="Ambacheew D."/>
            <person name="Muzemil S."/>
            <person name="Studholme D.J."/>
        </authorList>
    </citation>
    <scope>NUCLEOTIDE SEQUENCE [LARGE SCALE GENOMIC DNA]</scope>
</reference>
<dbReference type="EMBL" id="AMZH03000264">
    <property type="protein sequence ID" value="RRT84615.1"/>
    <property type="molecule type" value="Genomic_DNA"/>
</dbReference>
<gene>
    <name evidence="1" type="ORF">B296_00007014</name>
</gene>
<dbReference type="AlphaFoldDB" id="A0A427B808"/>
<protein>
    <submittedName>
        <fullName evidence="1">Uncharacterized protein</fullName>
    </submittedName>
</protein>
<evidence type="ECO:0000313" key="1">
    <source>
        <dbReference type="EMBL" id="RRT84615.1"/>
    </source>
</evidence>
<organism evidence="1 2">
    <name type="scientific">Ensete ventricosum</name>
    <name type="common">Abyssinian banana</name>
    <name type="synonym">Musa ensete</name>
    <dbReference type="NCBI Taxonomy" id="4639"/>
    <lineage>
        <taxon>Eukaryota</taxon>
        <taxon>Viridiplantae</taxon>
        <taxon>Streptophyta</taxon>
        <taxon>Embryophyta</taxon>
        <taxon>Tracheophyta</taxon>
        <taxon>Spermatophyta</taxon>
        <taxon>Magnoliopsida</taxon>
        <taxon>Liliopsida</taxon>
        <taxon>Zingiberales</taxon>
        <taxon>Musaceae</taxon>
        <taxon>Ensete</taxon>
    </lineage>
</organism>
<evidence type="ECO:0000313" key="2">
    <source>
        <dbReference type="Proteomes" id="UP000287651"/>
    </source>
</evidence>
<comment type="caution">
    <text evidence="1">The sequence shown here is derived from an EMBL/GenBank/DDBJ whole genome shotgun (WGS) entry which is preliminary data.</text>
</comment>